<reference evidence="7" key="1">
    <citation type="submission" date="2008-04" db="EMBL/GenBank/DDBJ databases">
        <title>Complete sequence of chromosome of Methylobacterium populi BJ001.</title>
        <authorList>
            <consortium name="US DOE Joint Genome Institute"/>
            <person name="Copeland A."/>
            <person name="Lucas S."/>
            <person name="Lapidus A."/>
            <person name="Glavina del Rio T."/>
            <person name="Dalin E."/>
            <person name="Tice H."/>
            <person name="Bruce D."/>
            <person name="Goodwin L."/>
            <person name="Pitluck S."/>
            <person name="Chertkov O."/>
            <person name="Brettin T."/>
            <person name="Detter J.C."/>
            <person name="Han C."/>
            <person name="Kuske C.R."/>
            <person name="Schmutz J."/>
            <person name="Larimer F."/>
            <person name="Land M."/>
            <person name="Hauser L."/>
            <person name="Kyrpides N."/>
            <person name="Mikhailova N."/>
            <person name="Marx C."/>
            <person name="Richardson P."/>
        </authorList>
    </citation>
    <scope>NUCLEOTIDE SEQUENCE [LARGE SCALE GENOMIC DNA]</scope>
    <source>
        <strain evidence="7">BJ001</strain>
    </source>
</reference>
<evidence type="ECO:0000313" key="7">
    <source>
        <dbReference type="EMBL" id="ACB78435.1"/>
    </source>
</evidence>
<dbReference type="InterPro" id="IPR011330">
    <property type="entry name" value="Glyco_hydro/deAcase_b/a-brl"/>
</dbReference>
<dbReference type="GO" id="GO:0016810">
    <property type="term" value="F:hydrolase activity, acting on carbon-nitrogen (but not peptide) bonds"/>
    <property type="evidence" value="ECO:0007669"/>
    <property type="project" value="InterPro"/>
</dbReference>
<dbReference type="PANTHER" id="PTHR34216">
    <property type="match status" value="1"/>
</dbReference>
<name>B1ZH30_METPB</name>
<dbReference type="HOGENOM" id="CLU_030024_1_2_5"/>
<comment type="similarity">
    <text evidence="2">Belongs to the polysaccharide deacetylase family.</text>
</comment>
<evidence type="ECO:0000259" key="6">
    <source>
        <dbReference type="Pfam" id="PF01522"/>
    </source>
</evidence>
<dbReference type="InterPro" id="IPR002509">
    <property type="entry name" value="NODB_dom"/>
</dbReference>
<dbReference type="GO" id="GO:0005975">
    <property type="term" value="P:carbohydrate metabolic process"/>
    <property type="evidence" value="ECO:0007669"/>
    <property type="project" value="InterPro"/>
</dbReference>
<accession>B1ZH30</accession>
<dbReference type="EMBL" id="CP001029">
    <property type="protein sequence ID" value="ACB78435.1"/>
    <property type="molecule type" value="Genomic_DNA"/>
</dbReference>
<comment type="function">
    <text evidence="1">Is involved in generating a small heat-stable compound (Nod), an acylated oligomer of N-acetylglucosamine, that stimulates mitosis in various plant protoplasts.</text>
</comment>
<organism evidence="7 8">
    <name type="scientific">Methylorubrum populi (strain ATCC BAA-705 / NCIMB 13946 / BJ001)</name>
    <name type="common">Methylobacterium populi</name>
    <dbReference type="NCBI Taxonomy" id="441620"/>
    <lineage>
        <taxon>Bacteria</taxon>
        <taxon>Pseudomonadati</taxon>
        <taxon>Pseudomonadota</taxon>
        <taxon>Alphaproteobacteria</taxon>
        <taxon>Hyphomicrobiales</taxon>
        <taxon>Methylobacteriaceae</taxon>
        <taxon>Methylorubrum</taxon>
    </lineage>
</organism>
<keyword evidence="4" id="KW-0732">Signal</keyword>
<dbReference type="AlphaFoldDB" id="B1ZH30"/>
<gene>
    <name evidence="7" type="ordered locus">Mpop_0250</name>
</gene>
<protein>
    <recommendedName>
        <fullName evidence="3">Chitooligosaccharide deacetylase</fullName>
    </recommendedName>
    <alternativeName>
        <fullName evidence="5">Nodulation protein B</fullName>
    </alternativeName>
</protein>
<evidence type="ECO:0000256" key="3">
    <source>
        <dbReference type="ARBA" id="ARBA00020071"/>
    </source>
</evidence>
<evidence type="ECO:0000256" key="5">
    <source>
        <dbReference type="ARBA" id="ARBA00032976"/>
    </source>
</evidence>
<dbReference type="CDD" id="cd10968">
    <property type="entry name" value="CE4_Mlr8448_like_5s"/>
    <property type="match status" value="1"/>
</dbReference>
<evidence type="ECO:0000313" key="8">
    <source>
        <dbReference type="Proteomes" id="UP000007136"/>
    </source>
</evidence>
<dbReference type="SUPFAM" id="SSF88713">
    <property type="entry name" value="Glycoside hydrolase/deacetylase"/>
    <property type="match status" value="1"/>
</dbReference>
<dbReference type="InterPro" id="IPR051398">
    <property type="entry name" value="Polysacch_Deacetylase"/>
</dbReference>
<evidence type="ECO:0000256" key="4">
    <source>
        <dbReference type="ARBA" id="ARBA00022729"/>
    </source>
</evidence>
<dbReference type="STRING" id="441620.Mpop_0250"/>
<dbReference type="Gene3D" id="3.20.20.370">
    <property type="entry name" value="Glycoside hydrolase/deacetylase"/>
    <property type="match status" value="1"/>
</dbReference>
<dbReference type="Pfam" id="PF01522">
    <property type="entry name" value="Polysacc_deac_1"/>
    <property type="match status" value="2"/>
</dbReference>
<dbReference type="Proteomes" id="UP000007136">
    <property type="component" value="Chromosome"/>
</dbReference>
<dbReference type="eggNOG" id="COG0726">
    <property type="taxonomic scope" value="Bacteria"/>
</dbReference>
<dbReference type="PANTHER" id="PTHR34216:SF7">
    <property type="entry name" value="POLY-BETA-1,6-N-ACETYL-D-GLUCOSAMINE N-DEACETYLASE"/>
    <property type="match status" value="1"/>
</dbReference>
<evidence type="ECO:0000256" key="2">
    <source>
        <dbReference type="ARBA" id="ARBA00010973"/>
    </source>
</evidence>
<feature type="domain" description="NodB homology" evidence="6">
    <location>
        <begin position="206"/>
        <end position="266"/>
    </location>
</feature>
<sequence>MRAAVKAGLTLAVHRSGLASALSRRYGGAGTIFMLHSVVENGAFYPDRGLRCPTAQLDAILTMLRRRGIALVSLDEAVSRLRDPRPGRFASFTFDDGFDDNLSRALPVMERHGAPFTVYVATGMITGDLDAWWLGLAALIRSRDVIALPDGTAFACNDAPSKVAAFDAIERAIHRRYELLPAIRDMIAAAGLDLPGLVRAEGLTLERLRRLAEHPLATIGAHGTTHINLARAPEDVAREEMAANRAFLEAAIGRPVRHFAYPFGNARACGPREERLAEAVGFETAVTTRHGAVFPDHLHHLYALPRESLSVHDTPHTVACKLSGFYRAVYSRLGAPVSHLGSDAAGDRP</sequence>
<dbReference type="KEGG" id="mpo:Mpop_0250"/>
<evidence type="ECO:0000256" key="1">
    <source>
        <dbReference type="ARBA" id="ARBA00003236"/>
    </source>
</evidence>
<dbReference type="OrthoDB" id="9782872at2"/>
<dbReference type="RefSeq" id="WP_012452198.1">
    <property type="nucleotide sequence ID" value="NC_010725.1"/>
</dbReference>
<proteinExistence type="inferred from homology"/>
<feature type="domain" description="NodB homology" evidence="6">
    <location>
        <begin position="85"/>
        <end position="125"/>
    </location>
</feature>